<evidence type="ECO:0008006" key="4">
    <source>
        <dbReference type="Google" id="ProtNLM"/>
    </source>
</evidence>
<sequence>MDHPTYDVHITEAAHEGFPWHDFLPILPSLIWVTIVLALLFWLGDWGLKSFLSRATKIGVAGLEIELSAGITGAAAERHIDVPAKERDRIVRRLENAKSYFERARVLWIDDIPDGNQKELQILVSLGSIVDLARDDEVAREKLQTGVYDIVLSDMARGDNPDAGLGLIDEICAAVLTPKLIFYVGDPNRTRPTHAFGLTTKPDELFHLIVDALERRRG</sequence>
<keyword evidence="1" id="KW-0472">Membrane</keyword>
<evidence type="ECO:0000313" key="3">
    <source>
        <dbReference type="Proteomes" id="UP000494115"/>
    </source>
</evidence>
<organism evidence="2 3">
    <name type="scientific">Pararobbsia alpina</name>
    <dbReference type="NCBI Taxonomy" id="621374"/>
    <lineage>
        <taxon>Bacteria</taxon>
        <taxon>Pseudomonadati</taxon>
        <taxon>Pseudomonadota</taxon>
        <taxon>Betaproteobacteria</taxon>
        <taxon>Burkholderiales</taxon>
        <taxon>Burkholderiaceae</taxon>
        <taxon>Pararobbsia</taxon>
    </lineage>
</organism>
<dbReference type="SUPFAM" id="SSF52172">
    <property type="entry name" value="CheY-like"/>
    <property type="match status" value="1"/>
</dbReference>
<proteinExistence type="predicted"/>
<feature type="transmembrane region" description="Helical" evidence="1">
    <location>
        <begin position="23"/>
        <end position="44"/>
    </location>
</feature>
<evidence type="ECO:0000313" key="2">
    <source>
        <dbReference type="EMBL" id="CAB3805624.1"/>
    </source>
</evidence>
<gene>
    <name evidence="2" type="ORF">LMG28138_05696</name>
</gene>
<accession>A0A6S7D3R8</accession>
<keyword evidence="3" id="KW-1185">Reference proteome</keyword>
<dbReference type="InterPro" id="IPR011006">
    <property type="entry name" value="CheY-like_superfamily"/>
</dbReference>
<dbReference type="Proteomes" id="UP000494115">
    <property type="component" value="Unassembled WGS sequence"/>
</dbReference>
<dbReference type="EMBL" id="CADIKM010000074">
    <property type="protein sequence ID" value="CAB3805624.1"/>
    <property type="molecule type" value="Genomic_DNA"/>
</dbReference>
<dbReference type="AlphaFoldDB" id="A0A6S7D3R8"/>
<keyword evidence="1" id="KW-0812">Transmembrane</keyword>
<protein>
    <recommendedName>
        <fullName evidence="4">Response regulatory domain-containing protein</fullName>
    </recommendedName>
</protein>
<name>A0A6S7D3R8_9BURK</name>
<keyword evidence="1" id="KW-1133">Transmembrane helix</keyword>
<reference evidence="2 3" key="1">
    <citation type="submission" date="2020-04" db="EMBL/GenBank/DDBJ databases">
        <authorList>
            <person name="De Canck E."/>
        </authorList>
    </citation>
    <scope>NUCLEOTIDE SEQUENCE [LARGE SCALE GENOMIC DNA]</scope>
    <source>
        <strain evidence="2 3">LMG 28138</strain>
    </source>
</reference>
<evidence type="ECO:0000256" key="1">
    <source>
        <dbReference type="SAM" id="Phobius"/>
    </source>
</evidence>
<dbReference type="Gene3D" id="3.40.50.2300">
    <property type="match status" value="1"/>
</dbReference>